<evidence type="ECO:0000256" key="6">
    <source>
        <dbReference type="PIRSR" id="PIRSR000027-1"/>
    </source>
</evidence>
<dbReference type="InterPro" id="IPR010980">
    <property type="entry name" value="Cyt_c/b562"/>
</dbReference>
<dbReference type="GO" id="GO:0042597">
    <property type="term" value="C:periplasmic space"/>
    <property type="evidence" value="ECO:0007669"/>
    <property type="project" value="InterPro"/>
</dbReference>
<dbReference type="GO" id="GO:0005506">
    <property type="term" value="F:iron ion binding"/>
    <property type="evidence" value="ECO:0007669"/>
    <property type="project" value="InterPro"/>
</dbReference>
<feature type="signal peptide" evidence="8">
    <location>
        <begin position="1"/>
        <end position="26"/>
    </location>
</feature>
<evidence type="ECO:0000313" key="9">
    <source>
        <dbReference type="EMBL" id="RCK19181.1"/>
    </source>
</evidence>
<keyword evidence="1" id="KW-0813">Transport</keyword>
<dbReference type="GO" id="GO:0022900">
    <property type="term" value="P:electron transport chain"/>
    <property type="evidence" value="ECO:0007669"/>
    <property type="project" value="InterPro"/>
</dbReference>
<feature type="binding site" description="covalent" evidence="7">
    <location>
        <position position="147"/>
    </location>
    <ligand>
        <name>heme c</name>
        <dbReference type="ChEBI" id="CHEBI:61717"/>
    </ligand>
</feature>
<evidence type="ECO:0000256" key="5">
    <source>
        <dbReference type="ARBA" id="ARBA00023004"/>
    </source>
</evidence>
<dbReference type="EMBL" id="JPWB01000012">
    <property type="protein sequence ID" value="RCK19181.1"/>
    <property type="molecule type" value="Genomic_DNA"/>
</dbReference>
<dbReference type="InterPro" id="IPR002321">
    <property type="entry name" value="Cyt_c_II"/>
</dbReference>
<keyword evidence="5 6" id="KW-0408">Iron</keyword>
<evidence type="ECO:0000256" key="4">
    <source>
        <dbReference type="ARBA" id="ARBA00022982"/>
    </source>
</evidence>
<dbReference type="AlphaFoldDB" id="A0A367V3R8"/>
<reference evidence="9 10" key="1">
    <citation type="submission" date="2014-07" db="EMBL/GenBank/DDBJ databases">
        <title>Draft genome sequence of Thalassospira profundimaris R8-17.</title>
        <authorList>
            <person name="Lai Q."/>
            <person name="Shao Z."/>
        </authorList>
    </citation>
    <scope>NUCLEOTIDE SEQUENCE [LARGE SCALE GENOMIC DNA]</scope>
    <source>
        <strain evidence="9 10">R8-17</strain>
    </source>
</reference>
<keyword evidence="3 6" id="KW-0479">Metal-binding</keyword>
<evidence type="ECO:0000256" key="3">
    <source>
        <dbReference type="ARBA" id="ARBA00022723"/>
    </source>
</evidence>
<dbReference type="SUPFAM" id="SSF47175">
    <property type="entry name" value="Cytochromes"/>
    <property type="match status" value="1"/>
</dbReference>
<dbReference type="GO" id="GO:0020037">
    <property type="term" value="F:heme binding"/>
    <property type="evidence" value="ECO:0007669"/>
    <property type="project" value="InterPro"/>
</dbReference>
<evidence type="ECO:0000256" key="8">
    <source>
        <dbReference type="SAM" id="SignalP"/>
    </source>
</evidence>
<gene>
    <name evidence="9" type="ORF">TH6_19825</name>
</gene>
<comment type="PTM">
    <text evidence="7">Binds 1 heme group per subunit.</text>
</comment>
<organism evidence="9 10">
    <name type="scientific">Thalassospira profundimaris</name>
    <dbReference type="NCBI Taxonomy" id="502049"/>
    <lineage>
        <taxon>Bacteria</taxon>
        <taxon>Pseudomonadati</taxon>
        <taxon>Pseudomonadota</taxon>
        <taxon>Alphaproteobacteria</taxon>
        <taxon>Rhodospirillales</taxon>
        <taxon>Thalassospiraceae</taxon>
        <taxon>Thalassospira</taxon>
    </lineage>
</organism>
<sequence length="154" mass="15893">MKNLLTAGILGTVMFAGAAFPMMAQADEASDNALVENRKMLMDGIGGAMGTLGCFMKGQCELPDPVLANLAKGIAFSAGAAPEAFEPQTPDASVKTTASADIWSNWDDFAGRFPELQQAALALADAVGDKGAMGAAMGNLGKSCKGCHDEFRTK</sequence>
<evidence type="ECO:0000256" key="7">
    <source>
        <dbReference type="PIRSR" id="PIRSR000027-2"/>
    </source>
</evidence>
<keyword evidence="2 7" id="KW-0349">Heme</keyword>
<feature type="binding site" description="covalent" evidence="7">
    <location>
        <position position="144"/>
    </location>
    <ligand>
        <name>heme c</name>
        <dbReference type="ChEBI" id="CHEBI:61717"/>
    </ligand>
</feature>
<dbReference type="GO" id="GO:0009055">
    <property type="term" value="F:electron transfer activity"/>
    <property type="evidence" value="ECO:0007669"/>
    <property type="project" value="InterPro"/>
</dbReference>
<dbReference type="PIRSF" id="PIRSF000027">
    <property type="entry name" value="Cytc_c_prime"/>
    <property type="match status" value="1"/>
</dbReference>
<keyword evidence="4" id="KW-0249">Electron transport</keyword>
<dbReference type="InterPro" id="IPR012127">
    <property type="entry name" value="Cyt_c_prime"/>
</dbReference>
<dbReference type="Pfam" id="PF01322">
    <property type="entry name" value="Cytochrom_C_2"/>
    <property type="match status" value="1"/>
</dbReference>
<evidence type="ECO:0000313" key="10">
    <source>
        <dbReference type="Proteomes" id="UP000253061"/>
    </source>
</evidence>
<protein>
    <submittedName>
        <fullName evidence="9">Cytochrome C</fullName>
    </submittedName>
</protein>
<dbReference type="InterPro" id="IPR015984">
    <property type="entry name" value="Cyt_c_prime_subgr"/>
</dbReference>
<accession>A0A367V3R8</accession>
<dbReference type="Proteomes" id="UP000253061">
    <property type="component" value="Unassembled WGS sequence"/>
</dbReference>
<proteinExistence type="predicted"/>
<name>A0A367V3R8_9PROT</name>
<dbReference type="PRINTS" id="PR00608">
    <property type="entry name" value="CYTCHROMECII"/>
</dbReference>
<dbReference type="Gene3D" id="1.20.120.10">
    <property type="entry name" value="Cytochrome c/b562"/>
    <property type="match status" value="1"/>
</dbReference>
<comment type="caution">
    <text evidence="9">The sequence shown here is derived from an EMBL/GenBank/DDBJ whole genome shotgun (WGS) entry which is preliminary data.</text>
</comment>
<feature type="chain" id="PRO_5016942287" evidence="8">
    <location>
        <begin position="27"/>
        <end position="154"/>
    </location>
</feature>
<evidence type="ECO:0000256" key="2">
    <source>
        <dbReference type="ARBA" id="ARBA00022617"/>
    </source>
</evidence>
<evidence type="ECO:0000256" key="1">
    <source>
        <dbReference type="ARBA" id="ARBA00022448"/>
    </source>
</evidence>
<dbReference type="PROSITE" id="PS51009">
    <property type="entry name" value="CYTCII"/>
    <property type="match status" value="1"/>
</dbReference>
<feature type="binding site" description="axial binding residue" evidence="6">
    <location>
        <position position="148"/>
    </location>
    <ligand>
        <name>heme c</name>
        <dbReference type="ChEBI" id="CHEBI:61717"/>
    </ligand>
    <ligandPart>
        <name>Fe</name>
        <dbReference type="ChEBI" id="CHEBI:18248"/>
    </ligandPart>
</feature>
<keyword evidence="8" id="KW-0732">Signal</keyword>